<organism evidence="2">
    <name type="scientific">Dichomitus squalens</name>
    <dbReference type="NCBI Taxonomy" id="114155"/>
    <lineage>
        <taxon>Eukaryota</taxon>
        <taxon>Fungi</taxon>
        <taxon>Dikarya</taxon>
        <taxon>Basidiomycota</taxon>
        <taxon>Agaricomycotina</taxon>
        <taxon>Agaricomycetes</taxon>
        <taxon>Polyporales</taxon>
        <taxon>Polyporaceae</taxon>
        <taxon>Dichomitus</taxon>
    </lineage>
</organism>
<evidence type="ECO:0000256" key="1">
    <source>
        <dbReference type="SAM" id="MobiDB-lite"/>
    </source>
</evidence>
<dbReference type="EMBL" id="ML143494">
    <property type="protein sequence ID" value="TBU23835.1"/>
    <property type="molecule type" value="Genomic_DNA"/>
</dbReference>
<reference evidence="2" key="1">
    <citation type="submission" date="2019-01" db="EMBL/GenBank/DDBJ databases">
        <title>Draft genome sequences of three monokaryotic isolates of the white-rot basidiomycete fungus Dichomitus squalens.</title>
        <authorList>
            <consortium name="DOE Joint Genome Institute"/>
            <person name="Lopez S.C."/>
            <person name="Andreopoulos B."/>
            <person name="Pangilinan J."/>
            <person name="Lipzen A."/>
            <person name="Riley R."/>
            <person name="Ahrendt S."/>
            <person name="Ng V."/>
            <person name="Barry K."/>
            <person name="Daum C."/>
            <person name="Grigoriev I.V."/>
            <person name="Hilden K.S."/>
            <person name="Makela M.R."/>
            <person name="de Vries R.P."/>
        </authorList>
    </citation>
    <scope>NUCLEOTIDE SEQUENCE [LARGE SCALE GENOMIC DNA]</scope>
    <source>
        <strain evidence="2">OM18370.1</strain>
    </source>
</reference>
<gene>
    <name evidence="2" type="ORF">BD311DRAFT_50765</name>
</gene>
<sequence>MSVPVCTIRRSAPTIFSWRLVAWKAVLDRIPPATQLAQLAVFVYLPSPFSTCSDGIRRSSCVLLPLPLQSTSLPSLKVFFSRPLVPAGRVLEVVQESVSSGAQRDFWGRVWEKAQTDEPRQLLVVAWERMMENFFGKEDERGGGGGKAGGVGTGSGGGRQDGKDGKD</sequence>
<proteinExistence type="predicted"/>
<feature type="region of interest" description="Disordered" evidence="1">
    <location>
        <begin position="136"/>
        <end position="167"/>
    </location>
</feature>
<feature type="compositionally biased region" description="Gly residues" evidence="1">
    <location>
        <begin position="143"/>
        <end position="159"/>
    </location>
</feature>
<dbReference type="OrthoDB" id="3171382at2759"/>
<accession>A0A4Q9M9P1</accession>
<dbReference type="Proteomes" id="UP000292957">
    <property type="component" value="Unassembled WGS sequence"/>
</dbReference>
<protein>
    <submittedName>
        <fullName evidence="2">Uncharacterized protein</fullName>
    </submittedName>
</protein>
<evidence type="ECO:0000313" key="2">
    <source>
        <dbReference type="EMBL" id="TBU23835.1"/>
    </source>
</evidence>
<dbReference type="AlphaFoldDB" id="A0A4Q9M9P1"/>
<name>A0A4Q9M9P1_9APHY</name>